<dbReference type="GO" id="GO:0003756">
    <property type="term" value="F:protein disulfide isomerase activity"/>
    <property type="evidence" value="ECO:0007669"/>
    <property type="project" value="UniProtKB-EC"/>
</dbReference>
<evidence type="ECO:0000313" key="2">
    <source>
        <dbReference type="Proteomes" id="UP001567538"/>
    </source>
</evidence>
<dbReference type="EMBL" id="JBEAFC010000004">
    <property type="protein sequence ID" value="KAL1558566.1"/>
    <property type="molecule type" value="Genomic_DNA"/>
</dbReference>
<gene>
    <name evidence="1" type="primary">PDIL1-1</name>
    <name evidence="1" type="ORF">AAHA92_09015</name>
</gene>
<accession>A0ABD1HU70</accession>
<dbReference type="Proteomes" id="UP001567538">
    <property type="component" value="Unassembled WGS sequence"/>
</dbReference>
<sequence>MPSPSFVTDYWNPSRLPYSAASVTAEESESKEFVVALDYSNLTDFDAKHKFVVVEFYVPPSNVVPLLWELRPVYRIRSIRASAKSLEEMKKEKEKKLYPKVANPNSTNSLAKIASENFLPLG</sequence>
<proteinExistence type="predicted"/>
<protein>
    <submittedName>
        <fullName evidence="1">Protein disulfide isomerase-like 1-1</fullName>
        <ecNumber evidence="1">5.3.4.1</ecNumber>
    </submittedName>
</protein>
<dbReference type="EC" id="5.3.4.1" evidence="1"/>
<evidence type="ECO:0000313" key="1">
    <source>
        <dbReference type="EMBL" id="KAL1558566.1"/>
    </source>
</evidence>
<organism evidence="1 2">
    <name type="scientific">Salvia divinorum</name>
    <name type="common">Maria pastora</name>
    <name type="synonym">Diviner's sage</name>
    <dbReference type="NCBI Taxonomy" id="28513"/>
    <lineage>
        <taxon>Eukaryota</taxon>
        <taxon>Viridiplantae</taxon>
        <taxon>Streptophyta</taxon>
        <taxon>Embryophyta</taxon>
        <taxon>Tracheophyta</taxon>
        <taxon>Spermatophyta</taxon>
        <taxon>Magnoliopsida</taxon>
        <taxon>eudicotyledons</taxon>
        <taxon>Gunneridae</taxon>
        <taxon>Pentapetalae</taxon>
        <taxon>asterids</taxon>
        <taxon>lamiids</taxon>
        <taxon>Lamiales</taxon>
        <taxon>Lamiaceae</taxon>
        <taxon>Nepetoideae</taxon>
        <taxon>Mentheae</taxon>
        <taxon>Salviinae</taxon>
        <taxon>Salvia</taxon>
        <taxon>Salvia subgen. Calosphace</taxon>
    </lineage>
</organism>
<comment type="caution">
    <text evidence="1">The sequence shown here is derived from an EMBL/GenBank/DDBJ whole genome shotgun (WGS) entry which is preliminary data.</text>
</comment>
<name>A0ABD1HU70_SALDI</name>
<reference evidence="1 2" key="1">
    <citation type="submission" date="2024-06" db="EMBL/GenBank/DDBJ databases">
        <title>A chromosome level genome sequence of Diviner's sage (Salvia divinorum).</title>
        <authorList>
            <person name="Ford S.A."/>
            <person name="Ro D.-K."/>
            <person name="Ness R.W."/>
            <person name="Phillips M.A."/>
        </authorList>
    </citation>
    <scope>NUCLEOTIDE SEQUENCE [LARGE SCALE GENOMIC DNA]</scope>
    <source>
        <strain evidence="1">SAF-2024a</strain>
        <tissue evidence="1">Leaf</tissue>
    </source>
</reference>
<dbReference type="AlphaFoldDB" id="A0ABD1HU70"/>
<keyword evidence="2" id="KW-1185">Reference proteome</keyword>